<gene>
    <name evidence="1" type="ORF">SAMN06273570_1732</name>
</gene>
<accession>A0A286BTA9</accession>
<reference evidence="2" key="1">
    <citation type="submission" date="2017-09" db="EMBL/GenBank/DDBJ databases">
        <authorList>
            <person name="Varghese N."/>
            <person name="Submissions S."/>
        </authorList>
    </citation>
    <scope>NUCLEOTIDE SEQUENCE [LARGE SCALE GENOMIC DNA]</scope>
    <source>
        <strain evidence="2">JKS000234</strain>
    </source>
</reference>
<dbReference type="Proteomes" id="UP000219271">
    <property type="component" value="Unassembled WGS sequence"/>
</dbReference>
<protein>
    <submittedName>
        <fullName evidence="1">Uncharacterized protein</fullName>
    </submittedName>
</protein>
<name>A0A286BTA9_9GAMM</name>
<evidence type="ECO:0000313" key="1">
    <source>
        <dbReference type="EMBL" id="SOD37379.1"/>
    </source>
</evidence>
<evidence type="ECO:0000313" key="2">
    <source>
        <dbReference type="Proteomes" id="UP000219271"/>
    </source>
</evidence>
<sequence>MKVVCGYTRIGCTHKSASEHAGGLKAAPTAPSTQAITLNSSCGNKAVERSLHVYE</sequence>
<organism evidence="1 2">
    <name type="scientific">Candidatus Pantoea floridensis</name>
    <dbReference type="NCBI Taxonomy" id="1938870"/>
    <lineage>
        <taxon>Bacteria</taxon>
        <taxon>Pseudomonadati</taxon>
        <taxon>Pseudomonadota</taxon>
        <taxon>Gammaproteobacteria</taxon>
        <taxon>Enterobacterales</taxon>
        <taxon>Erwiniaceae</taxon>
        <taxon>Pantoea</taxon>
    </lineage>
</organism>
<keyword evidence="2" id="KW-1185">Reference proteome</keyword>
<dbReference type="EMBL" id="OCMY01000001">
    <property type="protein sequence ID" value="SOD37379.1"/>
    <property type="molecule type" value="Genomic_DNA"/>
</dbReference>
<proteinExistence type="predicted"/>
<dbReference type="AlphaFoldDB" id="A0A286BTA9"/>